<evidence type="ECO:0000256" key="1">
    <source>
        <dbReference type="SAM" id="MobiDB-lite"/>
    </source>
</evidence>
<gene>
    <name evidence="2" type="ORF">BKA55DRAFT_536099</name>
</gene>
<protein>
    <submittedName>
        <fullName evidence="2">Uncharacterized protein</fullName>
    </submittedName>
</protein>
<sequence length="196" mass="21412">MSATYELDDDGFPPAEVLITMSEDEDPVLRKFKEFRAIAQRWVKSDQQQPEEEQQEQQSERQSNGSSSTATTFLGLLTPPSTPPPSTSNPSLPPSQPSDTTPDDGGGNCVALLVETKEVEEQEQDTTKTTSPVTHHSESHSRNSFLISIQPHEGTAGFSSANKTTLLSLGSGDARWGVLRAIVHNQVRRARQPSPE</sequence>
<dbReference type="EMBL" id="JAGMUX010000004">
    <property type="protein sequence ID" value="KAH7261092.1"/>
    <property type="molecule type" value="Genomic_DNA"/>
</dbReference>
<comment type="caution">
    <text evidence="2">The sequence shown here is derived from an EMBL/GenBank/DDBJ whole genome shotgun (WGS) entry which is preliminary data.</text>
</comment>
<feature type="region of interest" description="Disordered" evidence="1">
    <location>
        <begin position="43"/>
        <end position="159"/>
    </location>
</feature>
<dbReference type="OrthoDB" id="10619422at2759"/>
<evidence type="ECO:0000313" key="3">
    <source>
        <dbReference type="Proteomes" id="UP000720189"/>
    </source>
</evidence>
<organism evidence="2 3">
    <name type="scientific">Fusarium redolens</name>
    <dbReference type="NCBI Taxonomy" id="48865"/>
    <lineage>
        <taxon>Eukaryota</taxon>
        <taxon>Fungi</taxon>
        <taxon>Dikarya</taxon>
        <taxon>Ascomycota</taxon>
        <taxon>Pezizomycotina</taxon>
        <taxon>Sordariomycetes</taxon>
        <taxon>Hypocreomycetidae</taxon>
        <taxon>Hypocreales</taxon>
        <taxon>Nectriaceae</taxon>
        <taxon>Fusarium</taxon>
        <taxon>Fusarium redolens species complex</taxon>
    </lineage>
</organism>
<feature type="compositionally biased region" description="Pro residues" evidence="1">
    <location>
        <begin position="80"/>
        <end position="96"/>
    </location>
</feature>
<feature type="compositionally biased region" description="Low complexity" evidence="1">
    <location>
        <begin position="56"/>
        <end position="68"/>
    </location>
</feature>
<dbReference type="Proteomes" id="UP000720189">
    <property type="component" value="Unassembled WGS sequence"/>
</dbReference>
<proteinExistence type="predicted"/>
<evidence type="ECO:0000313" key="2">
    <source>
        <dbReference type="EMBL" id="KAH7261092.1"/>
    </source>
</evidence>
<dbReference type="GeneID" id="70219736"/>
<keyword evidence="3" id="KW-1185">Reference proteome</keyword>
<reference evidence="2" key="1">
    <citation type="journal article" date="2021" name="Nat. Commun.">
        <title>Genetic determinants of endophytism in the Arabidopsis root mycobiome.</title>
        <authorList>
            <person name="Mesny F."/>
            <person name="Miyauchi S."/>
            <person name="Thiergart T."/>
            <person name="Pickel B."/>
            <person name="Atanasova L."/>
            <person name="Karlsson M."/>
            <person name="Huettel B."/>
            <person name="Barry K.W."/>
            <person name="Haridas S."/>
            <person name="Chen C."/>
            <person name="Bauer D."/>
            <person name="Andreopoulos W."/>
            <person name="Pangilinan J."/>
            <person name="LaButti K."/>
            <person name="Riley R."/>
            <person name="Lipzen A."/>
            <person name="Clum A."/>
            <person name="Drula E."/>
            <person name="Henrissat B."/>
            <person name="Kohler A."/>
            <person name="Grigoriev I.V."/>
            <person name="Martin F.M."/>
            <person name="Hacquard S."/>
        </authorList>
    </citation>
    <scope>NUCLEOTIDE SEQUENCE</scope>
    <source>
        <strain evidence="2">MPI-CAGE-AT-0023</strain>
    </source>
</reference>
<accession>A0A9P9HQ29</accession>
<dbReference type="AlphaFoldDB" id="A0A9P9HQ29"/>
<dbReference type="RefSeq" id="XP_046052969.1">
    <property type="nucleotide sequence ID" value="XM_046189782.1"/>
</dbReference>
<name>A0A9P9HQ29_FUSRE</name>